<evidence type="ECO:0000313" key="2">
    <source>
        <dbReference type="Proteomes" id="UP000184267"/>
    </source>
</evidence>
<protein>
    <submittedName>
        <fullName evidence="1">Aryl-alcohol dehydrogenase [NADP(+)]</fullName>
    </submittedName>
</protein>
<organism evidence="1 2">
    <name type="scientific">Trametes pubescens</name>
    <name type="common">White-rot fungus</name>
    <dbReference type="NCBI Taxonomy" id="154538"/>
    <lineage>
        <taxon>Eukaryota</taxon>
        <taxon>Fungi</taxon>
        <taxon>Dikarya</taxon>
        <taxon>Basidiomycota</taxon>
        <taxon>Agaricomycotina</taxon>
        <taxon>Agaricomycetes</taxon>
        <taxon>Polyporales</taxon>
        <taxon>Polyporaceae</taxon>
        <taxon>Trametes</taxon>
    </lineage>
</organism>
<name>A0A1M2W649_TRAPU</name>
<accession>A0A1M2W649</accession>
<comment type="caution">
    <text evidence="1">The sequence shown here is derived from an EMBL/GenBank/DDBJ whole genome shotgun (WGS) entry which is preliminary data.</text>
</comment>
<sequence>MVLAPWNVLPAGKIRTDAEEASRREAGEKGRATFVNGFDVGARRDVEDGAKVLEGVASGVGAASIQAGAYR</sequence>
<dbReference type="OrthoDB" id="48988at2759"/>
<dbReference type="AlphaFoldDB" id="A0A1M2W649"/>
<evidence type="ECO:0000313" key="1">
    <source>
        <dbReference type="EMBL" id="OJT15242.1"/>
    </source>
</evidence>
<keyword evidence="2" id="KW-1185">Reference proteome</keyword>
<proteinExistence type="predicted"/>
<reference evidence="1 2" key="1">
    <citation type="submission" date="2016-10" db="EMBL/GenBank/DDBJ databases">
        <title>Genome sequence of the basidiomycete white-rot fungus Trametes pubescens.</title>
        <authorList>
            <person name="Makela M.R."/>
            <person name="Granchi Z."/>
            <person name="Peng M."/>
            <person name="De Vries R.P."/>
            <person name="Grigoriev I."/>
            <person name="Riley R."/>
            <person name="Hilden K."/>
        </authorList>
    </citation>
    <scope>NUCLEOTIDE SEQUENCE [LARGE SCALE GENOMIC DNA]</scope>
    <source>
        <strain evidence="1 2">FBCC735</strain>
    </source>
</reference>
<gene>
    <name evidence="1" type="ORF">TRAPUB_8164</name>
</gene>
<dbReference type="Proteomes" id="UP000184267">
    <property type="component" value="Unassembled WGS sequence"/>
</dbReference>
<dbReference type="STRING" id="154538.A0A1M2W649"/>
<dbReference type="EMBL" id="MNAD01000187">
    <property type="protein sequence ID" value="OJT15242.1"/>
    <property type="molecule type" value="Genomic_DNA"/>
</dbReference>